<dbReference type="CDD" id="cd06580">
    <property type="entry name" value="TM_PBP1_transp_TpRbsC_like"/>
    <property type="match status" value="1"/>
</dbReference>
<proteinExistence type="predicted"/>
<evidence type="ECO:0000256" key="1">
    <source>
        <dbReference type="ARBA" id="ARBA00004651"/>
    </source>
</evidence>
<feature type="transmembrane region" description="Helical" evidence="6">
    <location>
        <begin position="12"/>
        <end position="35"/>
    </location>
</feature>
<evidence type="ECO:0000256" key="2">
    <source>
        <dbReference type="ARBA" id="ARBA00022475"/>
    </source>
</evidence>
<dbReference type="RefSeq" id="WP_116607387.1">
    <property type="nucleotide sequence ID" value="NZ_JAVDXT010000004.1"/>
</dbReference>
<keyword evidence="3 6" id="KW-0812">Transmembrane</keyword>
<feature type="transmembrane region" description="Helical" evidence="6">
    <location>
        <begin position="248"/>
        <end position="268"/>
    </location>
</feature>
<accession>A0ABU2CCM8</accession>
<protein>
    <submittedName>
        <fullName evidence="7">Simple sugar transport system permease protein</fullName>
    </submittedName>
</protein>
<evidence type="ECO:0000313" key="8">
    <source>
        <dbReference type="Proteomes" id="UP001180487"/>
    </source>
</evidence>
<gene>
    <name evidence="7" type="ORF">J2X19_003740</name>
</gene>
<evidence type="ECO:0000256" key="5">
    <source>
        <dbReference type="ARBA" id="ARBA00023136"/>
    </source>
</evidence>
<dbReference type="Pfam" id="PF02653">
    <property type="entry name" value="BPD_transp_2"/>
    <property type="match status" value="1"/>
</dbReference>
<name>A0ABU2CCM8_9BURK</name>
<sequence>MNPHNLPGWATNLLLPILNLVSAMLVAGVVIFALGESPIESLGILVNSAFLNPEGLGYTLFYATTFIFTGLAVAFALHAGLFNIGGEGQMYIGGLGMALVVLNMDAHWGPWVVIPLAIAASTVFGAAWAFLPGYLQAKRGSHIVVTTIMFNFIASSLMNYIIVSLLIPVGQQSTSSRQFAASGWLPRLNDWLPVLGQTPVNISFLLALLALGAYALVMWRTSWGYGVSTVGLNPHAAHYAGISIKRTIIGVMAVSGALAGMAAVNSQMGSSHNLGLNFTAGAGFIGIAVALMGRNHPIGILLSAILFGGLIQGGFDLSLEKSNIPPETFVFIQGLIILFCGAMENLYAPALAALLQRFKKTSAA</sequence>
<evidence type="ECO:0000256" key="3">
    <source>
        <dbReference type="ARBA" id="ARBA00022692"/>
    </source>
</evidence>
<feature type="transmembrane region" description="Helical" evidence="6">
    <location>
        <begin position="143"/>
        <end position="167"/>
    </location>
</feature>
<comment type="subcellular location">
    <subcellularLocation>
        <location evidence="1">Cell membrane</location>
        <topology evidence="1">Multi-pass membrane protein</topology>
    </subcellularLocation>
</comment>
<feature type="transmembrane region" description="Helical" evidence="6">
    <location>
        <begin position="89"/>
        <end position="106"/>
    </location>
</feature>
<dbReference type="InterPro" id="IPR001851">
    <property type="entry name" value="ABC_transp_permease"/>
</dbReference>
<feature type="transmembrane region" description="Helical" evidence="6">
    <location>
        <begin position="200"/>
        <end position="219"/>
    </location>
</feature>
<feature type="transmembrane region" description="Helical" evidence="6">
    <location>
        <begin position="274"/>
        <end position="291"/>
    </location>
</feature>
<dbReference type="EMBL" id="JAVDXT010000004">
    <property type="protein sequence ID" value="MDR7379046.1"/>
    <property type="molecule type" value="Genomic_DNA"/>
</dbReference>
<dbReference type="Proteomes" id="UP001180487">
    <property type="component" value="Unassembled WGS sequence"/>
</dbReference>
<organism evidence="7 8">
    <name type="scientific">Rhodoferax ferrireducens</name>
    <dbReference type="NCBI Taxonomy" id="192843"/>
    <lineage>
        <taxon>Bacteria</taxon>
        <taxon>Pseudomonadati</taxon>
        <taxon>Pseudomonadota</taxon>
        <taxon>Betaproteobacteria</taxon>
        <taxon>Burkholderiales</taxon>
        <taxon>Comamonadaceae</taxon>
        <taxon>Rhodoferax</taxon>
    </lineage>
</organism>
<comment type="caution">
    <text evidence="7">The sequence shown here is derived from an EMBL/GenBank/DDBJ whole genome shotgun (WGS) entry which is preliminary data.</text>
</comment>
<feature type="transmembrane region" description="Helical" evidence="6">
    <location>
        <begin position="335"/>
        <end position="355"/>
    </location>
</feature>
<feature type="transmembrane region" description="Helical" evidence="6">
    <location>
        <begin position="298"/>
        <end position="315"/>
    </location>
</feature>
<keyword evidence="7" id="KW-0813">Transport</keyword>
<feature type="transmembrane region" description="Helical" evidence="6">
    <location>
        <begin position="112"/>
        <end position="131"/>
    </location>
</feature>
<dbReference type="PANTHER" id="PTHR47089:SF1">
    <property type="entry name" value="GUANOSINE ABC TRANSPORTER PERMEASE PROTEIN NUPP"/>
    <property type="match status" value="1"/>
</dbReference>
<keyword evidence="7" id="KW-0762">Sugar transport</keyword>
<evidence type="ECO:0000313" key="7">
    <source>
        <dbReference type="EMBL" id="MDR7379046.1"/>
    </source>
</evidence>
<dbReference type="PANTHER" id="PTHR47089">
    <property type="entry name" value="ABC TRANSPORTER, PERMEASE PROTEIN"/>
    <property type="match status" value="1"/>
</dbReference>
<evidence type="ECO:0000256" key="6">
    <source>
        <dbReference type="SAM" id="Phobius"/>
    </source>
</evidence>
<keyword evidence="2" id="KW-1003">Cell membrane</keyword>
<evidence type="ECO:0000256" key="4">
    <source>
        <dbReference type="ARBA" id="ARBA00022989"/>
    </source>
</evidence>
<reference evidence="7 8" key="1">
    <citation type="submission" date="2023-07" db="EMBL/GenBank/DDBJ databases">
        <title>Sorghum-associated microbial communities from plants grown in Nebraska, USA.</title>
        <authorList>
            <person name="Schachtman D."/>
        </authorList>
    </citation>
    <scope>NUCLEOTIDE SEQUENCE [LARGE SCALE GENOMIC DNA]</scope>
    <source>
        <strain evidence="7 8">BE313</strain>
    </source>
</reference>
<keyword evidence="8" id="KW-1185">Reference proteome</keyword>
<keyword evidence="4 6" id="KW-1133">Transmembrane helix</keyword>
<feature type="transmembrane region" description="Helical" evidence="6">
    <location>
        <begin position="55"/>
        <end position="77"/>
    </location>
</feature>
<keyword evidence="5 6" id="KW-0472">Membrane</keyword>